<keyword evidence="2" id="KW-1185">Reference proteome</keyword>
<gene>
    <name evidence="1" type="ORF">QTN89_06050</name>
</gene>
<proteinExistence type="predicted"/>
<accession>A0ABT7PEQ5</accession>
<evidence type="ECO:0000313" key="1">
    <source>
        <dbReference type="EMBL" id="MDM4014983.1"/>
    </source>
</evidence>
<protein>
    <recommendedName>
        <fullName evidence="3">DUF4145 domain-containing protein</fullName>
    </recommendedName>
</protein>
<dbReference type="EMBL" id="JASZZN010000003">
    <property type="protein sequence ID" value="MDM4014983.1"/>
    <property type="molecule type" value="Genomic_DNA"/>
</dbReference>
<organism evidence="1 2">
    <name type="scientific">Roseiconus lacunae</name>
    <dbReference type="NCBI Taxonomy" id="2605694"/>
    <lineage>
        <taxon>Bacteria</taxon>
        <taxon>Pseudomonadati</taxon>
        <taxon>Planctomycetota</taxon>
        <taxon>Planctomycetia</taxon>
        <taxon>Pirellulales</taxon>
        <taxon>Pirellulaceae</taxon>
        <taxon>Roseiconus</taxon>
    </lineage>
</organism>
<comment type="caution">
    <text evidence="1">The sequence shown here is derived from an EMBL/GenBank/DDBJ whole genome shotgun (WGS) entry which is preliminary data.</text>
</comment>
<dbReference type="RefSeq" id="WP_289162566.1">
    <property type="nucleotide sequence ID" value="NZ_JASZZN010000003.1"/>
</dbReference>
<name>A0ABT7PEQ5_9BACT</name>
<evidence type="ECO:0000313" key="2">
    <source>
        <dbReference type="Proteomes" id="UP001239462"/>
    </source>
</evidence>
<reference evidence="1 2" key="1">
    <citation type="submission" date="2023-06" db="EMBL/GenBank/DDBJ databases">
        <title>Roseiconus lacunae JC819 isolated from Gulf of Mannar region, Tamil Nadu.</title>
        <authorList>
            <person name="Pk S."/>
            <person name="Ch S."/>
            <person name="Ch V.R."/>
        </authorList>
    </citation>
    <scope>NUCLEOTIDE SEQUENCE [LARGE SCALE GENOMIC DNA]</scope>
    <source>
        <strain evidence="1 2">JC819</strain>
    </source>
</reference>
<evidence type="ECO:0008006" key="3">
    <source>
        <dbReference type="Google" id="ProtNLM"/>
    </source>
</evidence>
<sequence length="145" mass="17127">MSSDAKWEFIVSLDERYLKGGVMLSEWTASLVRDADTAFCSDAHLSAILSSQAAMECHLRYEYSSFHNSDRLGFYDLIEQSPIDAELRVELHRIRRFRNRWVHVNDPHDDDDLLARPEYHEKQLEEFATFTIEQLRRVIYLEQCV</sequence>
<dbReference type="Proteomes" id="UP001239462">
    <property type="component" value="Unassembled WGS sequence"/>
</dbReference>